<dbReference type="Gene3D" id="3.90.640.20">
    <property type="entry name" value="Heat-shock cognate protein, ATPase"/>
    <property type="match status" value="1"/>
</dbReference>
<evidence type="ECO:0000259" key="4">
    <source>
        <dbReference type="Pfam" id="PF11738"/>
    </source>
</evidence>
<name>A0ABT9J471_9BACL</name>
<feature type="chain" id="PRO_5046352397" evidence="2">
    <location>
        <begin position="26"/>
        <end position="372"/>
    </location>
</feature>
<feature type="domain" description="Deacetylase PdaC" evidence="5">
    <location>
        <begin position="59"/>
        <end position="151"/>
    </location>
</feature>
<evidence type="ECO:0000259" key="3">
    <source>
        <dbReference type="Pfam" id="PF07833"/>
    </source>
</evidence>
<feature type="coiled-coil region" evidence="1">
    <location>
        <begin position="82"/>
        <end position="113"/>
    </location>
</feature>
<sequence length="372" mass="41405">MKKNAMIITLAGTLLIGGAMQPSLANQFPLQGTNMTSQLQLAQSIEQVITIKEHDLSFENDEVAVNAILPEIQGLIDKEFQKEINEKIKKKFEQNIEEIKSNAEEFAEEAKENDWTYHKYTLDMNYDMKLFSDIVSIVINSSTYTGGANANSTVDSVNIVNQAEAEEVSASDLMDLELINEFISNEIAKNPELYFTGDSGFEGIREDQAFYVENAKMVFIFNEYEIASGNFGTPKISIAFENERMDHTYGEEVTSPDEISIVINGEVQSYAQSPVIMNDTTLVPLRGIFEELGAVVKWNNESKTVTAEKDDVEILLTVGEDAAQVNGKSITLLQPSKIIEGSTMVPLRFVSEAFGADVNWNQDTRTVTIKTN</sequence>
<gene>
    <name evidence="6" type="ORF">Q5Y73_20075</name>
</gene>
<dbReference type="InterPro" id="IPR036582">
    <property type="entry name" value="Mao_N_sf"/>
</dbReference>
<evidence type="ECO:0000256" key="1">
    <source>
        <dbReference type="SAM" id="Coils"/>
    </source>
</evidence>
<evidence type="ECO:0000313" key="7">
    <source>
        <dbReference type="Proteomes" id="UP001231941"/>
    </source>
</evidence>
<organism evidence="6 7">
    <name type="scientific">Chengkuizengella axinellae</name>
    <dbReference type="NCBI Taxonomy" id="3064388"/>
    <lineage>
        <taxon>Bacteria</taxon>
        <taxon>Bacillati</taxon>
        <taxon>Bacillota</taxon>
        <taxon>Bacilli</taxon>
        <taxon>Bacillales</taxon>
        <taxon>Paenibacillaceae</taxon>
        <taxon>Chengkuizengella</taxon>
    </lineage>
</organism>
<dbReference type="Pfam" id="PF07833">
    <property type="entry name" value="Cu_amine_oxidN1"/>
    <property type="match status" value="1"/>
</dbReference>
<accession>A0ABT9J471</accession>
<dbReference type="Gene3D" id="3.30.565.40">
    <property type="entry name" value="Fervidobacterium nodosum Rt17-B1 like"/>
    <property type="match status" value="1"/>
</dbReference>
<evidence type="ECO:0000313" key="6">
    <source>
        <dbReference type="EMBL" id="MDP5276395.1"/>
    </source>
</evidence>
<dbReference type="InterPro" id="IPR037126">
    <property type="entry name" value="PdaC/RsiV-like_sf"/>
</dbReference>
<reference evidence="6 7" key="1">
    <citation type="submission" date="2023-08" db="EMBL/GenBank/DDBJ databases">
        <authorList>
            <person name="Park J.-S."/>
        </authorList>
    </citation>
    <scope>NUCLEOTIDE SEQUENCE [LARGE SCALE GENOMIC DNA]</scope>
    <source>
        <strain evidence="6 7">2205SS18-9</strain>
    </source>
</reference>
<dbReference type="Proteomes" id="UP001231941">
    <property type="component" value="Unassembled WGS sequence"/>
</dbReference>
<protein>
    <submittedName>
        <fullName evidence="6">Stalk domain-containing protein</fullName>
    </submittedName>
</protein>
<dbReference type="SUPFAM" id="SSF55383">
    <property type="entry name" value="Copper amine oxidase, domain N"/>
    <property type="match status" value="1"/>
</dbReference>
<dbReference type="Pfam" id="PF11738">
    <property type="entry name" value="DUF3298"/>
    <property type="match status" value="1"/>
</dbReference>
<dbReference type="Pfam" id="PF13739">
    <property type="entry name" value="PdaC"/>
    <property type="match status" value="1"/>
</dbReference>
<dbReference type="InterPro" id="IPR012854">
    <property type="entry name" value="Cu_amine_oxidase-like_N"/>
</dbReference>
<feature type="signal peptide" evidence="2">
    <location>
        <begin position="1"/>
        <end position="25"/>
    </location>
</feature>
<feature type="domain" description="Copper amine oxidase-like N-terminal" evidence="3">
    <location>
        <begin position="262"/>
        <end position="369"/>
    </location>
</feature>
<dbReference type="InterPro" id="IPR021729">
    <property type="entry name" value="DUF3298"/>
</dbReference>
<keyword evidence="2" id="KW-0732">Signal</keyword>
<dbReference type="InterPro" id="IPR025303">
    <property type="entry name" value="PdaC"/>
</dbReference>
<comment type="caution">
    <text evidence="6">The sequence shown here is derived from an EMBL/GenBank/DDBJ whole genome shotgun (WGS) entry which is preliminary data.</text>
</comment>
<dbReference type="Gene3D" id="3.30.457.10">
    <property type="entry name" value="Copper amine oxidase-like, N-terminal domain"/>
    <property type="match status" value="1"/>
</dbReference>
<evidence type="ECO:0000259" key="5">
    <source>
        <dbReference type="Pfam" id="PF13739"/>
    </source>
</evidence>
<feature type="domain" description="DUF3298" evidence="4">
    <location>
        <begin position="176"/>
        <end position="240"/>
    </location>
</feature>
<dbReference type="RefSeq" id="WP_305993700.1">
    <property type="nucleotide sequence ID" value="NZ_JAVAMP010000014.1"/>
</dbReference>
<keyword evidence="7" id="KW-1185">Reference proteome</keyword>
<dbReference type="EMBL" id="JAVAMP010000014">
    <property type="protein sequence ID" value="MDP5276395.1"/>
    <property type="molecule type" value="Genomic_DNA"/>
</dbReference>
<proteinExistence type="predicted"/>
<evidence type="ECO:0000256" key="2">
    <source>
        <dbReference type="SAM" id="SignalP"/>
    </source>
</evidence>
<keyword evidence="1" id="KW-0175">Coiled coil</keyword>